<dbReference type="InterPro" id="IPR038324">
    <property type="entry name" value="Rpb4/RPC9_sf"/>
</dbReference>
<evidence type="ECO:0000313" key="10">
    <source>
        <dbReference type="Proteomes" id="UP000193719"/>
    </source>
</evidence>
<comment type="subcellular location">
    <subcellularLocation>
        <location evidence="1">Nucleus</location>
    </subcellularLocation>
</comment>
<reference evidence="9 10" key="1">
    <citation type="submission" date="2016-08" db="EMBL/GenBank/DDBJ databases">
        <title>Genomes of anaerobic fungi encode conserved fungal cellulosomes for biomass hydrolysis.</title>
        <authorList>
            <consortium name="DOE Joint Genome Institute"/>
            <person name="Haitjema C.H."/>
            <person name="Gilmore S.P."/>
            <person name="Henske J.K."/>
            <person name="Solomon K.V."/>
            <person name="De Groot R."/>
            <person name="Kuo A."/>
            <person name="Mondo S.J."/>
            <person name="Salamov A.A."/>
            <person name="Labutti K."/>
            <person name="Zhao Z."/>
            <person name="Chiniquy J."/>
            <person name="Barry K."/>
            <person name="Brewer H.M."/>
            <person name="Purvine S.O."/>
            <person name="Wright A.T."/>
            <person name="Boxma B."/>
            <person name="Van Alen T."/>
            <person name="Hackstein J.H."/>
            <person name="Baker S.E."/>
            <person name="Grigoriev I.V."/>
            <person name="O'Malley M.A."/>
        </authorList>
    </citation>
    <scope>NUCLEOTIDE SEQUENCE [LARGE SCALE GENOMIC DNA]</scope>
    <source>
        <strain evidence="10">finn</strain>
    </source>
</reference>
<evidence type="ECO:0000256" key="3">
    <source>
        <dbReference type="ARBA" id="ARBA00016672"/>
    </source>
</evidence>
<accession>A0A1Y1V4P9</accession>
<dbReference type="GO" id="GO:0005666">
    <property type="term" value="C:RNA polymerase III complex"/>
    <property type="evidence" value="ECO:0007669"/>
    <property type="project" value="InterPro"/>
</dbReference>
<dbReference type="InterPro" id="IPR010997">
    <property type="entry name" value="HRDC-like_sf"/>
</dbReference>
<gene>
    <name evidence="9" type="ORF">BCR36DRAFT_331738</name>
</gene>
<evidence type="ECO:0000256" key="1">
    <source>
        <dbReference type="ARBA" id="ARBA00004123"/>
    </source>
</evidence>
<dbReference type="OrthoDB" id="1746530at2759"/>
<keyword evidence="6" id="KW-0539">Nucleus</keyword>
<keyword evidence="4" id="KW-0240">DNA-directed RNA polymerase</keyword>
<proteinExistence type="inferred from homology"/>
<comment type="caution">
    <text evidence="9">The sequence shown here is derived from an EMBL/GenBank/DDBJ whole genome shotgun (WGS) entry which is preliminary data.</text>
</comment>
<feature type="region of interest" description="Disordered" evidence="7">
    <location>
        <begin position="118"/>
        <end position="188"/>
    </location>
</feature>
<dbReference type="STRING" id="1754191.A0A1Y1V4P9"/>
<dbReference type="Pfam" id="PF03874">
    <property type="entry name" value="RNA_pol_Rpb4"/>
    <property type="match status" value="1"/>
</dbReference>
<dbReference type="InterPro" id="IPR005574">
    <property type="entry name" value="Rpb4/RPC9"/>
</dbReference>
<dbReference type="Gene3D" id="1.20.1250.40">
    <property type="match status" value="1"/>
</dbReference>
<evidence type="ECO:0000256" key="5">
    <source>
        <dbReference type="ARBA" id="ARBA00023163"/>
    </source>
</evidence>
<dbReference type="EMBL" id="MCFH01000035">
    <property type="protein sequence ID" value="ORX46383.1"/>
    <property type="molecule type" value="Genomic_DNA"/>
</dbReference>
<evidence type="ECO:0000256" key="4">
    <source>
        <dbReference type="ARBA" id="ARBA00022478"/>
    </source>
</evidence>
<dbReference type="PANTHER" id="PTHR15561:SF0">
    <property type="entry name" value="DNA-DIRECTED RNA POLYMERASE III SUBUNIT RPC9"/>
    <property type="match status" value="1"/>
</dbReference>
<dbReference type="SUPFAM" id="SSF47819">
    <property type="entry name" value="HRDC-like"/>
    <property type="match status" value="1"/>
</dbReference>
<keyword evidence="5" id="KW-0804">Transcription</keyword>
<dbReference type="Proteomes" id="UP000193719">
    <property type="component" value="Unassembled WGS sequence"/>
</dbReference>
<dbReference type="InterPro" id="IPR038846">
    <property type="entry name" value="RPC9"/>
</dbReference>
<protein>
    <recommendedName>
        <fullName evidence="3">DNA-directed RNA polymerase III subunit RPC9</fullName>
    </recommendedName>
</protein>
<evidence type="ECO:0000256" key="2">
    <source>
        <dbReference type="ARBA" id="ARBA00006898"/>
    </source>
</evidence>
<dbReference type="SMART" id="SM00657">
    <property type="entry name" value="RPOL4c"/>
    <property type="match status" value="1"/>
</dbReference>
<dbReference type="PANTHER" id="PTHR15561">
    <property type="entry name" value="CALCITONIN GENE-RELATED PEPTIDE-RECEPTOR COMPONENT PROTEIN"/>
    <property type="match status" value="1"/>
</dbReference>
<evidence type="ECO:0000256" key="7">
    <source>
        <dbReference type="SAM" id="MobiDB-lite"/>
    </source>
</evidence>
<name>A0A1Y1V4P9_9FUNG</name>
<sequence length="188" mass="21766">MEVVQDSSVLFLDYELYSFLQSKDIKKKGKFNKFQQGLSTIEYEVNKYLSNMPSSTQTPEQIGNIIEALKPYALTMTEVFQIINLRPKSLIDLTLIIEECESRFTEENLESLLIVVKEQLPRDDDDEEEEEEEEESGEEEGEGEEEAEEEEEEEDNNEEYDEMDLLVDESSYKKDAEDDIDGEAGDDD</sequence>
<evidence type="ECO:0000259" key="8">
    <source>
        <dbReference type="SMART" id="SM00657"/>
    </source>
</evidence>
<dbReference type="GO" id="GO:0006384">
    <property type="term" value="P:transcription initiation at RNA polymerase III promoter"/>
    <property type="evidence" value="ECO:0007669"/>
    <property type="project" value="InterPro"/>
</dbReference>
<dbReference type="GO" id="GO:0000166">
    <property type="term" value="F:nucleotide binding"/>
    <property type="evidence" value="ECO:0007669"/>
    <property type="project" value="InterPro"/>
</dbReference>
<dbReference type="InterPro" id="IPR006590">
    <property type="entry name" value="RNA_pol_Rpb4/RPC9_core"/>
</dbReference>
<feature type="compositionally biased region" description="Acidic residues" evidence="7">
    <location>
        <begin position="177"/>
        <end position="188"/>
    </location>
</feature>
<keyword evidence="10" id="KW-1185">Reference proteome</keyword>
<comment type="similarity">
    <text evidence="2">Belongs to the eukaryotic RPC9 RNA polymerase subunit family.</text>
</comment>
<evidence type="ECO:0000313" key="9">
    <source>
        <dbReference type="EMBL" id="ORX46383.1"/>
    </source>
</evidence>
<evidence type="ECO:0000256" key="6">
    <source>
        <dbReference type="ARBA" id="ARBA00023242"/>
    </source>
</evidence>
<dbReference type="AlphaFoldDB" id="A0A1Y1V4P9"/>
<feature type="compositionally biased region" description="Acidic residues" evidence="7">
    <location>
        <begin position="123"/>
        <end position="167"/>
    </location>
</feature>
<reference evidence="9 10" key="2">
    <citation type="submission" date="2016-08" db="EMBL/GenBank/DDBJ databases">
        <title>Pervasive Adenine N6-methylation of Active Genes in Fungi.</title>
        <authorList>
            <consortium name="DOE Joint Genome Institute"/>
            <person name="Mondo S.J."/>
            <person name="Dannebaum R.O."/>
            <person name="Kuo R.C."/>
            <person name="Labutti K."/>
            <person name="Haridas S."/>
            <person name="Kuo A."/>
            <person name="Salamov A."/>
            <person name="Ahrendt S.R."/>
            <person name="Lipzen A."/>
            <person name="Sullivan W."/>
            <person name="Andreopoulos W.B."/>
            <person name="Clum A."/>
            <person name="Lindquist E."/>
            <person name="Daum C."/>
            <person name="Ramamoorthy G.K."/>
            <person name="Gryganskyi A."/>
            <person name="Culley D."/>
            <person name="Magnuson J.K."/>
            <person name="James T.Y."/>
            <person name="O'Malley M.A."/>
            <person name="Stajich J.E."/>
            <person name="Spatafora J.W."/>
            <person name="Visel A."/>
            <person name="Grigoriev I.V."/>
        </authorList>
    </citation>
    <scope>NUCLEOTIDE SEQUENCE [LARGE SCALE GENOMIC DNA]</scope>
    <source>
        <strain evidence="10">finn</strain>
    </source>
</reference>
<feature type="domain" description="RNA polymerase Rpb4/RPC9 core" evidence="8">
    <location>
        <begin position="2"/>
        <end position="123"/>
    </location>
</feature>
<organism evidence="9 10">
    <name type="scientific">Piromyces finnis</name>
    <dbReference type="NCBI Taxonomy" id="1754191"/>
    <lineage>
        <taxon>Eukaryota</taxon>
        <taxon>Fungi</taxon>
        <taxon>Fungi incertae sedis</taxon>
        <taxon>Chytridiomycota</taxon>
        <taxon>Chytridiomycota incertae sedis</taxon>
        <taxon>Neocallimastigomycetes</taxon>
        <taxon>Neocallimastigales</taxon>
        <taxon>Neocallimastigaceae</taxon>
        <taxon>Piromyces</taxon>
    </lineage>
</organism>